<name>A0ABR6VIN5_9FIRM</name>
<keyword evidence="6 7" id="KW-0472">Membrane</keyword>
<dbReference type="Gene3D" id="1.20.1510.10">
    <property type="entry name" value="Cation efflux protein transmembrane domain"/>
    <property type="match status" value="1"/>
</dbReference>
<evidence type="ECO:0000256" key="2">
    <source>
        <dbReference type="ARBA" id="ARBA00008114"/>
    </source>
</evidence>
<feature type="transmembrane region" description="Helical" evidence="7">
    <location>
        <begin position="127"/>
        <end position="148"/>
    </location>
</feature>
<evidence type="ECO:0000313" key="10">
    <source>
        <dbReference type="EMBL" id="MBC3536948.1"/>
    </source>
</evidence>
<dbReference type="SUPFAM" id="SSF160240">
    <property type="entry name" value="Cation efflux protein cytoplasmic domain-like"/>
    <property type="match status" value="1"/>
</dbReference>
<evidence type="ECO:0000256" key="7">
    <source>
        <dbReference type="SAM" id="Phobius"/>
    </source>
</evidence>
<evidence type="ECO:0000256" key="6">
    <source>
        <dbReference type="ARBA" id="ARBA00023136"/>
    </source>
</evidence>
<keyword evidence="3" id="KW-0813">Transport</keyword>
<evidence type="ECO:0000259" key="9">
    <source>
        <dbReference type="Pfam" id="PF16916"/>
    </source>
</evidence>
<comment type="caution">
    <text evidence="10">The sequence shown here is derived from an EMBL/GenBank/DDBJ whole genome shotgun (WGS) entry which is preliminary data.</text>
</comment>
<evidence type="ECO:0000259" key="8">
    <source>
        <dbReference type="Pfam" id="PF01545"/>
    </source>
</evidence>
<dbReference type="PANTHER" id="PTHR43840">
    <property type="entry name" value="MITOCHONDRIAL METAL TRANSPORTER 1-RELATED"/>
    <property type="match status" value="1"/>
</dbReference>
<evidence type="ECO:0000256" key="1">
    <source>
        <dbReference type="ARBA" id="ARBA00004141"/>
    </source>
</evidence>
<feature type="domain" description="Cation efflux protein transmembrane" evidence="8">
    <location>
        <begin position="31"/>
        <end position="223"/>
    </location>
</feature>
<feature type="transmembrane region" description="Helical" evidence="7">
    <location>
        <begin position="97"/>
        <end position="115"/>
    </location>
</feature>
<dbReference type="PANTHER" id="PTHR43840:SF15">
    <property type="entry name" value="MITOCHONDRIAL METAL TRANSPORTER 1-RELATED"/>
    <property type="match status" value="1"/>
</dbReference>
<reference evidence="10 11" key="1">
    <citation type="submission" date="2020-08" db="EMBL/GenBank/DDBJ databases">
        <authorList>
            <person name="Liu C."/>
            <person name="Sun Q."/>
        </authorList>
    </citation>
    <scope>NUCLEOTIDE SEQUENCE [LARGE SCALE GENOMIC DNA]</scope>
    <source>
        <strain evidence="10 11">NSJ-59</strain>
    </source>
</reference>
<dbReference type="NCBIfam" id="TIGR01297">
    <property type="entry name" value="CDF"/>
    <property type="match status" value="1"/>
</dbReference>
<keyword evidence="4 7" id="KW-0812">Transmembrane</keyword>
<feature type="transmembrane region" description="Helical" evidence="7">
    <location>
        <begin position="25"/>
        <end position="47"/>
    </location>
</feature>
<organism evidence="10 11">
    <name type="scientific">Megasphaera hominis</name>
    <dbReference type="NCBI Taxonomy" id="159836"/>
    <lineage>
        <taxon>Bacteria</taxon>
        <taxon>Bacillati</taxon>
        <taxon>Bacillota</taxon>
        <taxon>Negativicutes</taxon>
        <taxon>Veillonellales</taxon>
        <taxon>Veillonellaceae</taxon>
        <taxon>Megasphaera</taxon>
    </lineage>
</organism>
<proteinExistence type="inferred from homology"/>
<evidence type="ECO:0000313" key="11">
    <source>
        <dbReference type="Proteomes" id="UP000606870"/>
    </source>
</evidence>
<dbReference type="InterPro" id="IPR058533">
    <property type="entry name" value="Cation_efflux_TM"/>
</dbReference>
<dbReference type="InterPro" id="IPR002524">
    <property type="entry name" value="Cation_efflux"/>
</dbReference>
<evidence type="ECO:0000256" key="4">
    <source>
        <dbReference type="ARBA" id="ARBA00022692"/>
    </source>
</evidence>
<dbReference type="EMBL" id="JACOGK010000017">
    <property type="protein sequence ID" value="MBC3536948.1"/>
    <property type="molecule type" value="Genomic_DNA"/>
</dbReference>
<dbReference type="SUPFAM" id="SSF161111">
    <property type="entry name" value="Cation efflux protein transmembrane domain-like"/>
    <property type="match status" value="1"/>
</dbReference>
<comment type="subcellular location">
    <subcellularLocation>
        <location evidence="1">Membrane</location>
        <topology evidence="1">Multi-pass membrane protein</topology>
    </subcellularLocation>
</comment>
<dbReference type="RefSeq" id="WP_186503104.1">
    <property type="nucleotide sequence ID" value="NZ_JACOGK010000017.1"/>
</dbReference>
<comment type="similarity">
    <text evidence="2">Belongs to the cation diffusion facilitator (CDF) transporter (TC 2.A.4) family.</text>
</comment>
<protein>
    <submittedName>
        <fullName evidence="10">Cation diffusion facilitator family transporter</fullName>
    </submittedName>
</protein>
<dbReference type="Gene3D" id="3.30.70.1350">
    <property type="entry name" value="Cation efflux protein, cytoplasmic domain"/>
    <property type="match status" value="1"/>
</dbReference>
<dbReference type="InterPro" id="IPR050291">
    <property type="entry name" value="CDF_Transporter"/>
</dbReference>
<keyword evidence="5 7" id="KW-1133">Transmembrane helix</keyword>
<dbReference type="Pfam" id="PF16916">
    <property type="entry name" value="ZT_dimer"/>
    <property type="match status" value="1"/>
</dbReference>
<evidence type="ECO:0000256" key="5">
    <source>
        <dbReference type="ARBA" id="ARBA00022989"/>
    </source>
</evidence>
<dbReference type="InterPro" id="IPR027469">
    <property type="entry name" value="Cation_efflux_TMD_sf"/>
</dbReference>
<dbReference type="Proteomes" id="UP000606870">
    <property type="component" value="Unassembled WGS sequence"/>
</dbReference>
<dbReference type="InterPro" id="IPR027470">
    <property type="entry name" value="Cation_efflux_CTD"/>
</dbReference>
<dbReference type="InterPro" id="IPR036837">
    <property type="entry name" value="Cation_efflux_CTD_sf"/>
</dbReference>
<accession>A0ABR6VIN5</accession>
<sequence length="396" mass="44205">MIEYIIHHCVRNYEDTTDKKVREQYSIVGGIVGIICNLFLFIGKLLVGLASNSIAIISDAFNNLSDMGSSFITIISAKLSNRPPDEDHPFGHGRFEYLASLTIAILILIVGFKLCEASVRKFFEPETLDFSLWGMAILVASIIVKFWMCLYNRYIAKQIHSSVNEATASDSINDAIATTGVLIATLAQQYTTLPIDAAAGTAIGVLIFYSGIKLAKNVVNILLGQAPDPKLVEDITACALRCPYVLGVHDLKIHDYGPGRTYASIHVEVPSTSDIVEVHSAIDELEDQLKRNFQININVHMDPLCMDPVIVNDMRQLLDKMIQNEYPQYHTDNLRFTAGSIHPNIICDLHIPPEEYTEENCIRIRKEIDASMQKYNKRLHVVLARIIPEGSEEKSA</sequence>
<feature type="domain" description="Cation efflux protein cytoplasmic" evidence="9">
    <location>
        <begin position="227"/>
        <end position="303"/>
    </location>
</feature>
<keyword evidence="11" id="KW-1185">Reference proteome</keyword>
<dbReference type="Pfam" id="PF01545">
    <property type="entry name" value="Cation_efflux"/>
    <property type="match status" value="1"/>
</dbReference>
<gene>
    <name evidence="10" type="ORF">H8J70_06765</name>
</gene>
<evidence type="ECO:0000256" key="3">
    <source>
        <dbReference type="ARBA" id="ARBA00022448"/>
    </source>
</evidence>